<name>A0A931MXG5_9HYPH</name>
<dbReference type="InterPro" id="IPR000595">
    <property type="entry name" value="cNMP-bd_dom"/>
</dbReference>
<keyword evidence="5" id="KW-0067">ATP-binding</keyword>
<dbReference type="PROSITE" id="PS50042">
    <property type="entry name" value="CNMP_BINDING_3"/>
    <property type="match status" value="1"/>
</dbReference>
<sequence length="308" mass="32779">MLLSCGDALIDFVPAKTADGADAYRYVVGGSCLNIAVAMSRLGAPTGMVAGVSTDMFGEMIAAHLAASKVDLGYLTRADAETTLAFVKLVNGEAHYAFYDETTAARNWHFAAGSIPFDQVAVVHVGSTTLVNDPSSAEYRKLVAAARPHTIVSLDPNCRPSLTKSRDDYRQRMEDFMRDTDILRMSDADFEYLYDGADWDAKAAEWLGMGIRLVAVTRGGDGVVLYHASAGRIEVAAAKVTVADTIGAGDTFQAGLLVALYEGGFLDRDRLAAMTADEISAAASFGIRAAAITVSRPGANPPWRHELG</sequence>
<dbReference type="AlphaFoldDB" id="A0A931MXG5"/>
<dbReference type="Pfam" id="PF00294">
    <property type="entry name" value="PfkB"/>
    <property type="match status" value="1"/>
</dbReference>
<dbReference type="InterPro" id="IPR002173">
    <property type="entry name" value="Carboh/pur_kinase_PfkB_CS"/>
</dbReference>
<evidence type="ECO:0000313" key="7">
    <source>
        <dbReference type="EMBL" id="MBH0237067.1"/>
    </source>
</evidence>
<dbReference type="GO" id="GO:0016301">
    <property type="term" value="F:kinase activity"/>
    <property type="evidence" value="ECO:0007669"/>
    <property type="project" value="UniProtKB-KW"/>
</dbReference>
<gene>
    <name evidence="7" type="ORF">I5731_04470</name>
</gene>
<dbReference type="RefSeq" id="WP_197310171.1">
    <property type="nucleotide sequence ID" value="NZ_JADZLT010000041.1"/>
</dbReference>
<organism evidence="7 8">
    <name type="scientific">Methylobrevis albus</name>
    <dbReference type="NCBI Taxonomy" id="2793297"/>
    <lineage>
        <taxon>Bacteria</taxon>
        <taxon>Pseudomonadati</taxon>
        <taxon>Pseudomonadota</taxon>
        <taxon>Alphaproteobacteria</taxon>
        <taxon>Hyphomicrobiales</taxon>
        <taxon>Pleomorphomonadaceae</taxon>
        <taxon>Methylobrevis</taxon>
    </lineage>
</organism>
<evidence type="ECO:0000259" key="6">
    <source>
        <dbReference type="PROSITE" id="PS50042"/>
    </source>
</evidence>
<protein>
    <submittedName>
        <fullName evidence="7">Carbohydrate kinase</fullName>
    </submittedName>
</protein>
<keyword evidence="2" id="KW-0808">Transferase</keyword>
<keyword evidence="3" id="KW-0547">Nucleotide-binding</keyword>
<dbReference type="InterPro" id="IPR029056">
    <property type="entry name" value="Ribokinase-like"/>
</dbReference>
<keyword evidence="8" id="KW-1185">Reference proteome</keyword>
<feature type="domain" description="Cyclic nucleotide-binding" evidence="6">
    <location>
        <begin position="216"/>
        <end position="276"/>
    </location>
</feature>
<evidence type="ECO:0000313" key="8">
    <source>
        <dbReference type="Proteomes" id="UP000631694"/>
    </source>
</evidence>
<dbReference type="Gene3D" id="3.40.1190.20">
    <property type="match status" value="1"/>
</dbReference>
<dbReference type="PANTHER" id="PTHR43085:SF1">
    <property type="entry name" value="PSEUDOURIDINE KINASE-RELATED"/>
    <property type="match status" value="1"/>
</dbReference>
<dbReference type="CDD" id="cd01167">
    <property type="entry name" value="bac_FRK"/>
    <property type="match status" value="1"/>
</dbReference>
<comment type="caution">
    <text evidence="7">The sequence shown here is derived from an EMBL/GenBank/DDBJ whole genome shotgun (WGS) entry which is preliminary data.</text>
</comment>
<dbReference type="EMBL" id="JADZLT010000041">
    <property type="protein sequence ID" value="MBH0237067.1"/>
    <property type="molecule type" value="Genomic_DNA"/>
</dbReference>
<keyword evidence="4 7" id="KW-0418">Kinase</keyword>
<proteinExistence type="inferred from homology"/>
<dbReference type="GO" id="GO:0005524">
    <property type="term" value="F:ATP binding"/>
    <property type="evidence" value="ECO:0007669"/>
    <property type="project" value="UniProtKB-KW"/>
</dbReference>
<dbReference type="InterPro" id="IPR050306">
    <property type="entry name" value="PfkB_Carbo_kinase"/>
</dbReference>
<dbReference type="Proteomes" id="UP000631694">
    <property type="component" value="Unassembled WGS sequence"/>
</dbReference>
<evidence type="ECO:0000256" key="4">
    <source>
        <dbReference type="ARBA" id="ARBA00022777"/>
    </source>
</evidence>
<evidence type="ECO:0000256" key="2">
    <source>
        <dbReference type="ARBA" id="ARBA00022679"/>
    </source>
</evidence>
<dbReference type="PANTHER" id="PTHR43085">
    <property type="entry name" value="HEXOKINASE FAMILY MEMBER"/>
    <property type="match status" value="1"/>
</dbReference>
<dbReference type="InterPro" id="IPR011611">
    <property type="entry name" value="PfkB_dom"/>
</dbReference>
<evidence type="ECO:0000256" key="1">
    <source>
        <dbReference type="ARBA" id="ARBA00010688"/>
    </source>
</evidence>
<evidence type="ECO:0000256" key="5">
    <source>
        <dbReference type="ARBA" id="ARBA00022840"/>
    </source>
</evidence>
<accession>A0A931MXG5</accession>
<dbReference type="PROSITE" id="PS00584">
    <property type="entry name" value="PFKB_KINASES_2"/>
    <property type="match status" value="1"/>
</dbReference>
<comment type="similarity">
    <text evidence="1">Belongs to the carbohydrate kinase PfkB family.</text>
</comment>
<reference evidence="7" key="1">
    <citation type="submission" date="2020-12" db="EMBL/GenBank/DDBJ databases">
        <title>Methylobrevis albus sp. nov., isolated from fresh water lack sediment.</title>
        <authorList>
            <person name="Zou Q."/>
        </authorList>
    </citation>
    <scope>NUCLEOTIDE SEQUENCE</scope>
    <source>
        <strain evidence="7">L22</strain>
    </source>
</reference>
<dbReference type="SUPFAM" id="SSF53613">
    <property type="entry name" value="Ribokinase-like"/>
    <property type="match status" value="1"/>
</dbReference>
<evidence type="ECO:0000256" key="3">
    <source>
        <dbReference type="ARBA" id="ARBA00022741"/>
    </source>
</evidence>